<evidence type="ECO:0000313" key="7">
    <source>
        <dbReference type="Proteomes" id="UP000318741"/>
    </source>
</evidence>
<accession>A0A517PAP1</accession>
<dbReference type="GO" id="GO:0004553">
    <property type="term" value="F:hydrolase activity, hydrolyzing O-glycosyl compounds"/>
    <property type="evidence" value="ECO:0007669"/>
    <property type="project" value="TreeGrafter"/>
</dbReference>
<feature type="chain" id="PRO_5022100245" description="Glycosyl hydrolases family 39 N-terminal catalytic domain-containing protein" evidence="4">
    <location>
        <begin position="29"/>
        <end position="592"/>
    </location>
</feature>
<dbReference type="SUPFAM" id="SSF51445">
    <property type="entry name" value="(Trans)glycosidases"/>
    <property type="match status" value="1"/>
</dbReference>
<dbReference type="Proteomes" id="UP000318741">
    <property type="component" value="Chromosome"/>
</dbReference>
<comment type="similarity">
    <text evidence="1">Belongs to the glycosyl hydrolase 39 family.</text>
</comment>
<dbReference type="InterPro" id="IPR017853">
    <property type="entry name" value="GH"/>
</dbReference>
<feature type="domain" description="Glycosyl hydrolases family 39 N-terminal catalytic" evidence="5">
    <location>
        <begin position="132"/>
        <end position="274"/>
    </location>
</feature>
<name>A0A517PAP1_9PLAN</name>
<dbReference type="OrthoDB" id="912485at2"/>
<keyword evidence="4" id="KW-0732">Signal</keyword>
<organism evidence="6 7">
    <name type="scientific">Alienimonas californiensis</name>
    <dbReference type="NCBI Taxonomy" id="2527989"/>
    <lineage>
        <taxon>Bacteria</taxon>
        <taxon>Pseudomonadati</taxon>
        <taxon>Planctomycetota</taxon>
        <taxon>Planctomycetia</taxon>
        <taxon>Planctomycetales</taxon>
        <taxon>Planctomycetaceae</taxon>
        <taxon>Alienimonas</taxon>
    </lineage>
</organism>
<dbReference type="PANTHER" id="PTHR12631:SF10">
    <property type="entry name" value="BETA-XYLOSIDASE-LIKE PROTEIN-RELATED"/>
    <property type="match status" value="1"/>
</dbReference>
<dbReference type="RefSeq" id="WP_145359273.1">
    <property type="nucleotide sequence ID" value="NZ_CP036265.1"/>
</dbReference>
<evidence type="ECO:0000256" key="1">
    <source>
        <dbReference type="ARBA" id="ARBA00008875"/>
    </source>
</evidence>
<keyword evidence="7" id="KW-1185">Reference proteome</keyword>
<dbReference type="InterPro" id="IPR051923">
    <property type="entry name" value="Glycosyl_Hydrolase_39"/>
</dbReference>
<reference evidence="6 7" key="1">
    <citation type="submission" date="2019-02" db="EMBL/GenBank/DDBJ databases">
        <title>Deep-cultivation of Planctomycetes and their phenomic and genomic characterization uncovers novel biology.</title>
        <authorList>
            <person name="Wiegand S."/>
            <person name="Jogler M."/>
            <person name="Boedeker C."/>
            <person name="Pinto D."/>
            <person name="Vollmers J."/>
            <person name="Rivas-Marin E."/>
            <person name="Kohn T."/>
            <person name="Peeters S.H."/>
            <person name="Heuer A."/>
            <person name="Rast P."/>
            <person name="Oberbeckmann S."/>
            <person name="Bunk B."/>
            <person name="Jeske O."/>
            <person name="Meyerdierks A."/>
            <person name="Storesund J.E."/>
            <person name="Kallscheuer N."/>
            <person name="Luecker S."/>
            <person name="Lage O.M."/>
            <person name="Pohl T."/>
            <person name="Merkel B.J."/>
            <person name="Hornburger P."/>
            <person name="Mueller R.-W."/>
            <person name="Bruemmer F."/>
            <person name="Labrenz M."/>
            <person name="Spormann A.M."/>
            <person name="Op den Camp H."/>
            <person name="Overmann J."/>
            <person name="Amann R."/>
            <person name="Jetten M.S.M."/>
            <person name="Mascher T."/>
            <person name="Medema M.H."/>
            <person name="Devos D.P."/>
            <person name="Kaster A.-K."/>
            <person name="Ovreas L."/>
            <person name="Rohde M."/>
            <person name="Galperin M.Y."/>
            <person name="Jogler C."/>
        </authorList>
    </citation>
    <scope>NUCLEOTIDE SEQUENCE [LARGE SCALE GENOMIC DNA]</scope>
    <source>
        <strain evidence="6 7">CA12</strain>
    </source>
</reference>
<feature type="signal peptide" evidence="4">
    <location>
        <begin position="1"/>
        <end position="28"/>
    </location>
</feature>
<keyword evidence="2" id="KW-0378">Hydrolase</keyword>
<dbReference type="Gene3D" id="3.20.20.80">
    <property type="entry name" value="Glycosidases"/>
    <property type="match status" value="1"/>
</dbReference>
<dbReference type="EMBL" id="CP036265">
    <property type="protein sequence ID" value="QDT16449.1"/>
    <property type="molecule type" value="Genomic_DNA"/>
</dbReference>
<evidence type="ECO:0000256" key="4">
    <source>
        <dbReference type="SAM" id="SignalP"/>
    </source>
</evidence>
<proteinExistence type="inferred from homology"/>
<sequence precursor="true">MPRRRPAGFVAALLLAAVGLIDGPSAAAAPPANGAGGAAGAEWSPFGIGACHINGRSANDLARWMPQMAAIDLAVYRTPNTNWGSVEPEPGVWHWETLDAQIDYLERRGFQYGALLIGNPRWNEADLPGHLPSNNVEGWSNYVTRLATHLKGHVRRYEVWNEPPNFTGKDQTPADYAKLVVAAYDAVKAVDPDAQIGLAAKSAHVNYLEQTILAGAKDHFDFIVLHPYEALDGVAENAGTEAVFMNVVPVVRRMLAARNPAKVDVPIIYTELGVNAENKGADVQAHALVKAYVMGIASGVECVQWFEGRDGDSGPMGLLDRNGIARPAYTALATLIEHLGQLPRPLGWVLLNDRHHAFLFKGADGPVLAAWGDAGVQDEYDFGREAPVVDPLTGHVTPQRSLALTTAPVLVLDVPEALIEQAKLNRDEAFPWGGNDAGSPAEYAAANEVFLEFGEEAVERGLHTRSAAGLAEAVVTYGGSARAGNVPGGNVFIVDPHFLSYDPTPIEITVEVRRNPENVNSGFKLVYESPEGFKTAGGWYTVPDNQQWHTKTWRIDDPQFVNYWGFNFILESDGDVYNKYLIRRVSVRKLDR</sequence>
<keyword evidence="3" id="KW-0326">Glycosidase</keyword>
<protein>
    <recommendedName>
        <fullName evidence="5">Glycosyl hydrolases family 39 N-terminal catalytic domain-containing protein</fullName>
    </recommendedName>
</protein>
<gene>
    <name evidence="6" type="ORF">CA12_25520</name>
</gene>
<dbReference type="PANTHER" id="PTHR12631">
    <property type="entry name" value="ALPHA-L-IDURONIDASE"/>
    <property type="match status" value="1"/>
</dbReference>
<evidence type="ECO:0000313" key="6">
    <source>
        <dbReference type="EMBL" id="QDT16449.1"/>
    </source>
</evidence>
<evidence type="ECO:0000256" key="2">
    <source>
        <dbReference type="ARBA" id="ARBA00022801"/>
    </source>
</evidence>
<dbReference type="Pfam" id="PF01229">
    <property type="entry name" value="Glyco_hydro_39"/>
    <property type="match status" value="1"/>
</dbReference>
<evidence type="ECO:0000256" key="3">
    <source>
        <dbReference type="ARBA" id="ARBA00023295"/>
    </source>
</evidence>
<evidence type="ECO:0000259" key="5">
    <source>
        <dbReference type="Pfam" id="PF01229"/>
    </source>
</evidence>
<dbReference type="KEGG" id="acaf:CA12_25520"/>
<dbReference type="InterPro" id="IPR049166">
    <property type="entry name" value="GH39_cat"/>
</dbReference>
<dbReference type="AlphaFoldDB" id="A0A517PAP1"/>